<feature type="coiled-coil region" evidence="1">
    <location>
        <begin position="145"/>
        <end position="186"/>
    </location>
</feature>
<accession>A0A699KDW3</accession>
<reference evidence="2" key="1">
    <citation type="journal article" date="2019" name="Sci. Rep.">
        <title>Draft genome of Tanacetum cinerariifolium, the natural source of mosquito coil.</title>
        <authorList>
            <person name="Yamashiro T."/>
            <person name="Shiraishi A."/>
            <person name="Satake H."/>
            <person name="Nakayama K."/>
        </authorList>
    </citation>
    <scope>NUCLEOTIDE SEQUENCE</scope>
</reference>
<sequence>MIAFLEKSEHNVNFHQIVDFVEASYIRIKTIDEGTKILATVDEIYFSKRSILPSVEVSNPYHYAMFKPGKYRRARIAQSKALPTTADEHASLSRDDSQGEAFPTVFGLEARHDKENIIKTYALPHDSTPRVTSLAADEGSMQHQLQELTNLYTRLQRQRTEMALKINAQDLEISNLKARIKLLEDKDGGGAEPSGEDATIKGRSLETWEEAGLEKSIERGSNDTEELVNVLTSLDAANILTSGV</sequence>
<evidence type="ECO:0000256" key="1">
    <source>
        <dbReference type="SAM" id="Coils"/>
    </source>
</evidence>
<organism evidence="2">
    <name type="scientific">Tanacetum cinerariifolium</name>
    <name type="common">Dalmatian daisy</name>
    <name type="synonym">Chrysanthemum cinerariifolium</name>
    <dbReference type="NCBI Taxonomy" id="118510"/>
    <lineage>
        <taxon>Eukaryota</taxon>
        <taxon>Viridiplantae</taxon>
        <taxon>Streptophyta</taxon>
        <taxon>Embryophyta</taxon>
        <taxon>Tracheophyta</taxon>
        <taxon>Spermatophyta</taxon>
        <taxon>Magnoliopsida</taxon>
        <taxon>eudicotyledons</taxon>
        <taxon>Gunneridae</taxon>
        <taxon>Pentapetalae</taxon>
        <taxon>asterids</taxon>
        <taxon>campanulids</taxon>
        <taxon>Asterales</taxon>
        <taxon>Asteraceae</taxon>
        <taxon>Asteroideae</taxon>
        <taxon>Anthemideae</taxon>
        <taxon>Anthemidinae</taxon>
        <taxon>Tanacetum</taxon>
    </lineage>
</organism>
<comment type="caution">
    <text evidence="2">The sequence shown here is derived from an EMBL/GenBank/DDBJ whole genome shotgun (WGS) entry which is preliminary data.</text>
</comment>
<protein>
    <submittedName>
        <fullName evidence="2">Uncharacterized protein</fullName>
    </submittedName>
</protein>
<dbReference type="EMBL" id="BKCJ010506559">
    <property type="protein sequence ID" value="GFA88195.1"/>
    <property type="molecule type" value="Genomic_DNA"/>
</dbReference>
<name>A0A699KDW3_TANCI</name>
<proteinExistence type="predicted"/>
<dbReference type="AlphaFoldDB" id="A0A699KDW3"/>
<gene>
    <name evidence="2" type="ORF">Tci_660167</name>
</gene>
<keyword evidence="1" id="KW-0175">Coiled coil</keyword>
<evidence type="ECO:0000313" key="2">
    <source>
        <dbReference type="EMBL" id="GFA88195.1"/>
    </source>
</evidence>